<comment type="subcellular location">
    <subcellularLocation>
        <location evidence="6">Nucleus</location>
    </subcellularLocation>
</comment>
<evidence type="ECO:0000256" key="1">
    <source>
        <dbReference type="ARBA" id="ARBA00005889"/>
    </source>
</evidence>
<accession>A0A444Z058</accession>
<comment type="function">
    <text evidence="6">Putative transcription activator involved in regulating light control of development.</text>
</comment>
<dbReference type="InterPro" id="IPR007527">
    <property type="entry name" value="Znf_SWIM"/>
</dbReference>
<evidence type="ECO:0000313" key="9">
    <source>
        <dbReference type="Proteomes" id="UP000289738"/>
    </source>
</evidence>
<dbReference type="SMART" id="SM00575">
    <property type="entry name" value="ZnF_PMZ"/>
    <property type="match status" value="1"/>
</dbReference>
<name>A0A444Z058_ARAHY</name>
<evidence type="ECO:0000313" key="8">
    <source>
        <dbReference type="EMBL" id="RYR07560.1"/>
    </source>
</evidence>
<comment type="caution">
    <text evidence="8">The sequence shown here is derived from an EMBL/GenBank/DDBJ whole genome shotgun (WGS) entry which is preliminary data.</text>
</comment>
<gene>
    <name evidence="8" type="ORF">Ahy_B05g074939</name>
</gene>
<comment type="similarity">
    <text evidence="1 6">Belongs to the FHY3/FAR1 family.</text>
</comment>
<organism evidence="8 9">
    <name type="scientific">Arachis hypogaea</name>
    <name type="common">Peanut</name>
    <dbReference type="NCBI Taxonomy" id="3818"/>
    <lineage>
        <taxon>Eukaryota</taxon>
        <taxon>Viridiplantae</taxon>
        <taxon>Streptophyta</taxon>
        <taxon>Embryophyta</taxon>
        <taxon>Tracheophyta</taxon>
        <taxon>Spermatophyta</taxon>
        <taxon>Magnoliopsida</taxon>
        <taxon>eudicotyledons</taxon>
        <taxon>Gunneridae</taxon>
        <taxon>Pentapetalae</taxon>
        <taxon>rosids</taxon>
        <taxon>fabids</taxon>
        <taxon>Fabales</taxon>
        <taxon>Fabaceae</taxon>
        <taxon>Papilionoideae</taxon>
        <taxon>50 kb inversion clade</taxon>
        <taxon>dalbergioids sensu lato</taxon>
        <taxon>Dalbergieae</taxon>
        <taxon>Pterocarpus clade</taxon>
        <taxon>Arachis</taxon>
    </lineage>
</organism>
<proteinExistence type="inferred from homology"/>
<evidence type="ECO:0000259" key="7">
    <source>
        <dbReference type="PROSITE" id="PS50966"/>
    </source>
</evidence>
<keyword evidence="6" id="KW-0539">Nucleus</keyword>
<dbReference type="GO" id="GO:0008270">
    <property type="term" value="F:zinc ion binding"/>
    <property type="evidence" value="ECO:0007669"/>
    <property type="project" value="UniProtKB-UniRule"/>
</dbReference>
<keyword evidence="3 5" id="KW-0863">Zinc-finger</keyword>
<evidence type="ECO:0000256" key="3">
    <source>
        <dbReference type="ARBA" id="ARBA00022771"/>
    </source>
</evidence>
<dbReference type="AlphaFoldDB" id="A0A444Z058"/>
<evidence type="ECO:0000256" key="4">
    <source>
        <dbReference type="ARBA" id="ARBA00022833"/>
    </source>
</evidence>
<dbReference type="EMBL" id="SDMP01000015">
    <property type="protein sequence ID" value="RYR07560.1"/>
    <property type="molecule type" value="Genomic_DNA"/>
</dbReference>
<keyword evidence="9" id="KW-1185">Reference proteome</keyword>
<dbReference type="GO" id="GO:0006355">
    <property type="term" value="P:regulation of DNA-templated transcription"/>
    <property type="evidence" value="ECO:0007669"/>
    <property type="project" value="UniProtKB-UniRule"/>
</dbReference>
<protein>
    <recommendedName>
        <fullName evidence="6">Protein FAR1-RELATED SEQUENCE</fullName>
    </recommendedName>
</protein>
<dbReference type="Pfam" id="PF04434">
    <property type="entry name" value="SWIM"/>
    <property type="match status" value="1"/>
</dbReference>
<reference evidence="8 9" key="1">
    <citation type="submission" date="2019-01" db="EMBL/GenBank/DDBJ databases">
        <title>Sequencing of cultivated peanut Arachis hypogaea provides insights into genome evolution and oil improvement.</title>
        <authorList>
            <person name="Chen X."/>
        </authorList>
    </citation>
    <scope>NUCLEOTIDE SEQUENCE [LARGE SCALE GENOMIC DNA]</scope>
    <source>
        <strain evidence="9">cv. Fuhuasheng</strain>
        <tissue evidence="8">Leaves</tissue>
    </source>
</reference>
<dbReference type="PROSITE" id="PS50966">
    <property type="entry name" value="ZF_SWIM"/>
    <property type="match status" value="1"/>
</dbReference>
<dbReference type="GO" id="GO:0005634">
    <property type="term" value="C:nucleus"/>
    <property type="evidence" value="ECO:0007669"/>
    <property type="project" value="UniProtKB-SubCell"/>
</dbReference>
<evidence type="ECO:0000256" key="5">
    <source>
        <dbReference type="PROSITE-ProRule" id="PRU00325"/>
    </source>
</evidence>
<sequence length="191" mass="22074">MGGHIEKAQSCWEYMDGKNLRNSNDVGTLFPKGKVFEYIRTMSQCKGINSLIRFYVNLINTLIDFMCNLDRALNEYKNNELVANFKSQCSEPTMITSLEVYERFTANCFTCNIFKKKCNEIQKVGTLNIKLLPLGTSVTTLGNSMKDRLVELHRCNNPFSCSCKLFELRGIPCNHIFYAKKYENLLDFQRL</sequence>
<dbReference type="InterPro" id="IPR006564">
    <property type="entry name" value="Znf_PMZ"/>
</dbReference>
<dbReference type="Proteomes" id="UP000289738">
    <property type="component" value="Chromosome B05"/>
</dbReference>
<feature type="domain" description="SWIM-type" evidence="7">
    <location>
        <begin position="148"/>
        <end position="184"/>
    </location>
</feature>
<keyword evidence="2 6" id="KW-0479">Metal-binding</keyword>
<evidence type="ECO:0000256" key="2">
    <source>
        <dbReference type="ARBA" id="ARBA00022723"/>
    </source>
</evidence>
<dbReference type="PANTHER" id="PTHR31669">
    <property type="entry name" value="PROTEIN FAR1-RELATED SEQUENCE 10-RELATED"/>
    <property type="match status" value="1"/>
</dbReference>
<keyword evidence="4 6" id="KW-0862">Zinc</keyword>
<dbReference type="InterPro" id="IPR031052">
    <property type="entry name" value="FHY3/FAR1"/>
</dbReference>
<evidence type="ECO:0000256" key="6">
    <source>
        <dbReference type="RuleBase" id="RU367018"/>
    </source>
</evidence>
<dbReference type="PANTHER" id="PTHR31669:SF292">
    <property type="entry name" value="OS02G0262500 PROTEIN"/>
    <property type="match status" value="1"/>
</dbReference>